<dbReference type="InterPro" id="IPR020422">
    <property type="entry name" value="TYR_PHOSPHATASE_DUAL_dom"/>
</dbReference>
<dbReference type="PANTHER" id="PTHR10159">
    <property type="entry name" value="DUAL SPECIFICITY PROTEIN PHOSPHATASE"/>
    <property type="match status" value="1"/>
</dbReference>
<sequence length="369" mass="41831">MKENEYHSIAFTNTCRITVKEATIWTLYESNFPVLRTCPHPRQTTTTNGTSRQEEYSTSGDIRRLQVPASDFQLRIIHLAILGGMHIIWTFPEVPSWNTMFMLEAMTFKIGVAVEKSIDPSGVVAEAWSNVYHKDNPEGEWHSIPLQLIETAEHSGSGESDLIALTFGNAVMLTSDGEYRFTFRVRYEPATGPTSSKTADWIWANGYMQDGVITVRPPFGDKWSKGPDYNHIMDVVHLGNFMAASIADILGFDAVLNLADTLDLVTTQFKKPVTYKKIPMNDGAVNAIPEEQIREAVDWLQEHSRTHKKILVNCRAGIGRAGSVVVSYVFAQSPEMSYEEAYNYVFSRRFVYPHKGLRDTLYRLYPRDK</sequence>
<dbReference type="Pfam" id="PF00782">
    <property type="entry name" value="DSPc"/>
    <property type="match status" value="1"/>
</dbReference>
<dbReference type="PANTHER" id="PTHR10159:SF519">
    <property type="entry name" value="DUAL SPECIFICITY PROTEIN PHOSPHATASE MPK3"/>
    <property type="match status" value="1"/>
</dbReference>
<evidence type="ECO:0000259" key="7">
    <source>
        <dbReference type="PROSITE" id="PS50056"/>
    </source>
</evidence>
<dbReference type="InterPro" id="IPR029021">
    <property type="entry name" value="Prot-tyrosine_phosphatase-like"/>
</dbReference>
<feature type="region of interest" description="Disordered" evidence="5">
    <location>
        <begin position="38"/>
        <end position="59"/>
    </location>
</feature>
<dbReference type="Proteomes" id="UP001519460">
    <property type="component" value="Unassembled WGS sequence"/>
</dbReference>
<feature type="domain" description="Tyrosine specific protein phosphatases" evidence="7">
    <location>
        <begin position="291"/>
        <end position="349"/>
    </location>
</feature>
<evidence type="ECO:0000256" key="3">
    <source>
        <dbReference type="ARBA" id="ARBA00022801"/>
    </source>
</evidence>
<name>A0ABD0M1R5_9CAEN</name>
<comment type="similarity">
    <text evidence="1">Belongs to the protein-tyrosine phosphatase family. Non-receptor class dual specificity subfamily.</text>
</comment>
<evidence type="ECO:0000256" key="5">
    <source>
        <dbReference type="SAM" id="MobiDB-lite"/>
    </source>
</evidence>
<dbReference type="Gene3D" id="3.90.190.10">
    <property type="entry name" value="Protein tyrosine phosphatase superfamily"/>
    <property type="match status" value="1"/>
</dbReference>
<evidence type="ECO:0000313" key="9">
    <source>
        <dbReference type="Proteomes" id="UP001519460"/>
    </source>
</evidence>
<evidence type="ECO:0000259" key="6">
    <source>
        <dbReference type="PROSITE" id="PS50054"/>
    </source>
</evidence>
<feature type="domain" description="Tyrosine-protein phosphatase" evidence="6">
    <location>
        <begin position="228"/>
        <end position="369"/>
    </location>
</feature>
<proteinExistence type="inferred from homology"/>
<evidence type="ECO:0000313" key="8">
    <source>
        <dbReference type="EMBL" id="KAK7505446.1"/>
    </source>
</evidence>
<accession>A0ABD0M1R5</accession>
<dbReference type="InterPro" id="IPR000340">
    <property type="entry name" value="Dual-sp_phosphatase_cat-dom"/>
</dbReference>
<dbReference type="EC" id="3.1.3.48" evidence="2"/>
<dbReference type="SMART" id="SM00195">
    <property type="entry name" value="DSPc"/>
    <property type="match status" value="1"/>
</dbReference>
<dbReference type="AlphaFoldDB" id="A0ABD0M1R5"/>
<comment type="caution">
    <text evidence="8">The sequence shown here is derived from an EMBL/GenBank/DDBJ whole genome shotgun (WGS) entry which is preliminary data.</text>
</comment>
<reference evidence="8 9" key="1">
    <citation type="journal article" date="2023" name="Sci. Data">
        <title>Genome assembly of the Korean intertidal mud-creeper Batillaria attramentaria.</title>
        <authorList>
            <person name="Patra A.K."/>
            <person name="Ho P.T."/>
            <person name="Jun S."/>
            <person name="Lee S.J."/>
            <person name="Kim Y."/>
            <person name="Won Y.J."/>
        </authorList>
    </citation>
    <scope>NUCLEOTIDE SEQUENCE [LARGE SCALE GENOMIC DNA]</scope>
    <source>
        <strain evidence="8">Wonlab-2016</strain>
    </source>
</reference>
<dbReference type="GO" id="GO:0004725">
    <property type="term" value="F:protein tyrosine phosphatase activity"/>
    <property type="evidence" value="ECO:0007669"/>
    <property type="project" value="UniProtKB-EC"/>
</dbReference>
<gene>
    <name evidence="8" type="ORF">BaRGS_00003191</name>
</gene>
<feature type="compositionally biased region" description="Polar residues" evidence="5">
    <location>
        <begin position="42"/>
        <end position="59"/>
    </location>
</feature>
<keyword evidence="3" id="KW-0378">Hydrolase</keyword>
<keyword evidence="4" id="KW-0904">Protein phosphatase</keyword>
<dbReference type="PROSITE" id="PS50054">
    <property type="entry name" value="TYR_PHOSPHATASE_DUAL"/>
    <property type="match status" value="1"/>
</dbReference>
<dbReference type="InterPro" id="IPR000387">
    <property type="entry name" value="Tyr_Pase_dom"/>
</dbReference>
<dbReference type="SUPFAM" id="SSF52799">
    <property type="entry name" value="(Phosphotyrosine protein) phosphatases II"/>
    <property type="match status" value="1"/>
</dbReference>
<protein>
    <recommendedName>
        <fullName evidence="2">protein-tyrosine-phosphatase</fullName>
        <ecNumber evidence="2">3.1.3.48</ecNumber>
    </recommendedName>
</protein>
<evidence type="ECO:0000256" key="1">
    <source>
        <dbReference type="ARBA" id="ARBA00008601"/>
    </source>
</evidence>
<dbReference type="CDD" id="cd14498">
    <property type="entry name" value="DSP"/>
    <property type="match status" value="1"/>
</dbReference>
<dbReference type="PROSITE" id="PS50056">
    <property type="entry name" value="TYR_PHOSPHATASE_2"/>
    <property type="match status" value="1"/>
</dbReference>
<evidence type="ECO:0000256" key="2">
    <source>
        <dbReference type="ARBA" id="ARBA00013064"/>
    </source>
</evidence>
<dbReference type="EMBL" id="JACVVK020000010">
    <property type="protein sequence ID" value="KAK7505446.1"/>
    <property type="molecule type" value="Genomic_DNA"/>
</dbReference>
<keyword evidence="9" id="KW-1185">Reference proteome</keyword>
<organism evidence="8 9">
    <name type="scientific">Batillaria attramentaria</name>
    <dbReference type="NCBI Taxonomy" id="370345"/>
    <lineage>
        <taxon>Eukaryota</taxon>
        <taxon>Metazoa</taxon>
        <taxon>Spiralia</taxon>
        <taxon>Lophotrochozoa</taxon>
        <taxon>Mollusca</taxon>
        <taxon>Gastropoda</taxon>
        <taxon>Caenogastropoda</taxon>
        <taxon>Sorbeoconcha</taxon>
        <taxon>Cerithioidea</taxon>
        <taxon>Batillariidae</taxon>
        <taxon>Batillaria</taxon>
    </lineage>
</organism>
<evidence type="ECO:0000256" key="4">
    <source>
        <dbReference type="ARBA" id="ARBA00022912"/>
    </source>
</evidence>